<reference evidence="1" key="1">
    <citation type="submission" date="2019-08" db="EMBL/GenBank/DDBJ databases">
        <title>The improved chromosome-level genome for the pearl oyster Pinctada fucata martensii using PacBio sequencing and Hi-C.</title>
        <authorList>
            <person name="Zheng Z."/>
        </authorList>
    </citation>
    <scope>NUCLEOTIDE SEQUENCE</scope>
    <source>
        <strain evidence="1">ZZ-2019</strain>
        <tissue evidence="1">Adductor muscle</tissue>
    </source>
</reference>
<evidence type="ECO:0000313" key="2">
    <source>
        <dbReference type="Proteomes" id="UP001186944"/>
    </source>
</evidence>
<sequence length="173" mass="19931">MDDEGGKKMSLYGKSDLSPGELAGLWKNVLKRTEMIRRNHLVTKGDGSAHWPGIKTWSKHQLQDMKDTFCGKRTRPTVADVSGTYDRLFHPCYDFDQKIHRDDRKHVLQIGRAVYDEEKHRPVPTLSSSLYGKRLDSELEPFCRGHVRIEHVLKGFSHRRGTHGIPPVDKRSE</sequence>
<dbReference type="InterPro" id="IPR027901">
    <property type="entry name" value="CFAP90"/>
</dbReference>
<gene>
    <name evidence="1" type="ORF">FSP39_020713</name>
</gene>
<comment type="caution">
    <text evidence="1">The sequence shown here is derived from an EMBL/GenBank/DDBJ whole genome shotgun (WGS) entry which is preliminary data.</text>
</comment>
<accession>A0AA88XJX1</accession>
<dbReference type="Pfam" id="PF15074">
    <property type="entry name" value="CFAP90"/>
    <property type="match status" value="1"/>
</dbReference>
<dbReference type="PANTHER" id="PTHR34444">
    <property type="entry name" value="LOC361192"/>
    <property type="match status" value="1"/>
</dbReference>
<dbReference type="Proteomes" id="UP001186944">
    <property type="component" value="Unassembled WGS sequence"/>
</dbReference>
<organism evidence="1 2">
    <name type="scientific">Pinctada imbricata</name>
    <name type="common">Atlantic pearl-oyster</name>
    <name type="synonym">Pinctada martensii</name>
    <dbReference type="NCBI Taxonomy" id="66713"/>
    <lineage>
        <taxon>Eukaryota</taxon>
        <taxon>Metazoa</taxon>
        <taxon>Spiralia</taxon>
        <taxon>Lophotrochozoa</taxon>
        <taxon>Mollusca</taxon>
        <taxon>Bivalvia</taxon>
        <taxon>Autobranchia</taxon>
        <taxon>Pteriomorphia</taxon>
        <taxon>Pterioida</taxon>
        <taxon>Pterioidea</taxon>
        <taxon>Pteriidae</taxon>
        <taxon>Pinctada</taxon>
    </lineage>
</organism>
<evidence type="ECO:0000313" key="1">
    <source>
        <dbReference type="EMBL" id="KAK3086588.1"/>
    </source>
</evidence>
<dbReference type="PANTHER" id="PTHR34444:SF3">
    <property type="match status" value="1"/>
</dbReference>
<keyword evidence="2" id="KW-1185">Reference proteome</keyword>
<name>A0AA88XJX1_PINIB</name>
<dbReference type="EMBL" id="VSWD01000012">
    <property type="protein sequence ID" value="KAK3086588.1"/>
    <property type="molecule type" value="Genomic_DNA"/>
</dbReference>
<proteinExistence type="predicted"/>
<protein>
    <submittedName>
        <fullName evidence="1">Uncharacterized protein</fullName>
    </submittedName>
</protein>
<dbReference type="AlphaFoldDB" id="A0AA88XJX1"/>